<dbReference type="InterPro" id="IPR001789">
    <property type="entry name" value="Sig_transdc_resp-reg_receiver"/>
</dbReference>
<sequence>MKKTILVVEDHVIDFMMMKRMLVGRGDVDVIRHETLEGCETIFFENLEAIDLVIMDACVPGDEPNSMPLIRKMKKSGFDKPIITASSKESYNQILLDAGATHNGKSKMGAVELALTLLGF</sequence>
<dbReference type="SUPFAM" id="SSF52172">
    <property type="entry name" value="CheY-like"/>
    <property type="match status" value="1"/>
</dbReference>
<proteinExistence type="predicted"/>
<dbReference type="PROSITE" id="PS50110">
    <property type="entry name" value="RESPONSE_REGULATORY"/>
    <property type="match status" value="1"/>
</dbReference>
<gene>
    <name evidence="3" type="ORF">A2442_04120</name>
</gene>
<keyword evidence="1" id="KW-0597">Phosphoprotein</keyword>
<accession>A0A1F5EJY0</accession>
<protein>
    <recommendedName>
        <fullName evidence="2">Response regulatory domain-containing protein</fullName>
    </recommendedName>
</protein>
<feature type="domain" description="Response regulatory" evidence="2">
    <location>
        <begin position="4"/>
        <end position="120"/>
    </location>
</feature>
<evidence type="ECO:0000313" key="4">
    <source>
        <dbReference type="Proteomes" id="UP000179003"/>
    </source>
</evidence>
<name>A0A1F5EJY0_9BACT</name>
<dbReference type="InterPro" id="IPR011006">
    <property type="entry name" value="CheY-like_superfamily"/>
</dbReference>
<evidence type="ECO:0000313" key="3">
    <source>
        <dbReference type="EMBL" id="OGD67727.1"/>
    </source>
</evidence>
<evidence type="ECO:0000259" key="2">
    <source>
        <dbReference type="PROSITE" id="PS50110"/>
    </source>
</evidence>
<dbReference type="AlphaFoldDB" id="A0A1F5EJY0"/>
<feature type="modified residue" description="4-aspartylphosphate" evidence="1">
    <location>
        <position position="56"/>
    </location>
</feature>
<comment type="caution">
    <text evidence="3">The sequence shown here is derived from an EMBL/GenBank/DDBJ whole genome shotgun (WGS) entry which is preliminary data.</text>
</comment>
<dbReference type="GO" id="GO:0000160">
    <property type="term" value="P:phosphorelay signal transduction system"/>
    <property type="evidence" value="ECO:0007669"/>
    <property type="project" value="InterPro"/>
</dbReference>
<dbReference type="Gene3D" id="3.40.50.2300">
    <property type="match status" value="1"/>
</dbReference>
<dbReference type="Proteomes" id="UP000179003">
    <property type="component" value="Unassembled WGS sequence"/>
</dbReference>
<organism evidence="3 4">
    <name type="scientific">Candidatus Campbellbacteria bacterium RIFOXYC2_FULL_35_25</name>
    <dbReference type="NCBI Taxonomy" id="1797582"/>
    <lineage>
        <taxon>Bacteria</taxon>
        <taxon>Candidatus Campbelliibacteriota</taxon>
    </lineage>
</organism>
<evidence type="ECO:0000256" key="1">
    <source>
        <dbReference type="PROSITE-ProRule" id="PRU00169"/>
    </source>
</evidence>
<reference evidence="3 4" key="1">
    <citation type="journal article" date="2016" name="Nat. Commun.">
        <title>Thousands of microbial genomes shed light on interconnected biogeochemical processes in an aquifer system.</title>
        <authorList>
            <person name="Anantharaman K."/>
            <person name="Brown C.T."/>
            <person name="Hug L.A."/>
            <person name="Sharon I."/>
            <person name="Castelle C.J."/>
            <person name="Probst A.J."/>
            <person name="Thomas B.C."/>
            <person name="Singh A."/>
            <person name="Wilkins M.J."/>
            <person name="Karaoz U."/>
            <person name="Brodie E.L."/>
            <person name="Williams K.H."/>
            <person name="Hubbard S.S."/>
            <person name="Banfield J.F."/>
        </authorList>
    </citation>
    <scope>NUCLEOTIDE SEQUENCE [LARGE SCALE GENOMIC DNA]</scope>
</reference>
<dbReference type="EMBL" id="MFAE01000002">
    <property type="protein sequence ID" value="OGD67727.1"/>
    <property type="molecule type" value="Genomic_DNA"/>
</dbReference>